<gene>
    <name evidence="2" type="ORF">ATK86_1788</name>
</gene>
<feature type="domain" description="DUF1990" evidence="1">
    <location>
        <begin position="23"/>
        <end position="167"/>
    </location>
</feature>
<keyword evidence="3" id="KW-1185">Reference proteome</keyword>
<evidence type="ECO:0000259" key="1">
    <source>
        <dbReference type="Pfam" id="PF09348"/>
    </source>
</evidence>
<dbReference type="Pfam" id="PF09348">
    <property type="entry name" value="DUF1990"/>
    <property type="match status" value="1"/>
</dbReference>
<sequence>MDQGLTYTPAGATSPADDLWTGEFPGFRRFDTTVVIGHGEPRWTAASESVLRWGIKRRSGFRVAPEVAVSRDAEYRISAGWGPVRVHEPVRVVAVVDTENRRGFAYGTLPGHPVSGEEAFVVHRDSTGTVSLTLRSLTRPAPAGPWRSLFPALLVAQRLYRRRYLRALVD</sequence>
<comment type="caution">
    <text evidence="2">The sequence shown here is derived from an EMBL/GenBank/DDBJ whole genome shotgun (WGS) entry which is preliminary data.</text>
</comment>
<dbReference type="PANTHER" id="PTHR34202:SF1">
    <property type="entry name" value="UPF0548 PROTEIN"/>
    <property type="match status" value="1"/>
</dbReference>
<protein>
    <submittedName>
        <fullName evidence="2">Uncharacterized protein (UPF0548 family)</fullName>
    </submittedName>
</protein>
<dbReference type="EMBL" id="PJMW01000002">
    <property type="protein sequence ID" value="PKV77447.1"/>
    <property type="molecule type" value="Genomic_DNA"/>
</dbReference>
<organism evidence="2 3">
    <name type="scientific">Nocardia fluminea</name>
    <dbReference type="NCBI Taxonomy" id="134984"/>
    <lineage>
        <taxon>Bacteria</taxon>
        <taxon>Bacillati</taxon>
        <taxon>Actinomycetota</taxon>
        <taxon>Actinomycetes</taxon>
        <taxon>Mycobacteriales</taxon>
        <taxon>Nocardiaceae</taxon>
        <taxon>Nocardia</taxon>
    </lineage>
</organism>
<dbReference type="PANTHER" id="PTHR34202">
    <property type="entry name" value="UPF0548 PROTEIN"/>
    <property type="match status" value="1"/>
</dbReference>
<evidence type="ECO:0000313" key="3">
    <source>
        <dbReference type="Proteomes" id="UP000233766"/>
    </source>
</evidence>
<accession>A0A2N3V748</accession>
<dbReference type="PIRSF" id="PIRSF010260">
    <property type="entry name" value="UCP010260"/>
    <property type="match status" value="1"/>
</dbReference>
<dbReference type="AlphaFoldDB" id="A0A2N3V748"/>
<dbReference type="OrthoDB" id="120660at2"/>
<evidence type="ECO:0000313" key="2">
    <source>
        <dbReference type="EMBL" id="PKV77447.1"/>
    </source>
</evidence>
<dbReference type="InterPro" id="IPR018960">
    <property type="entry name" value="DUF1990"/>
</dbReference>
<dbReference type="Proteomes" id="UP000233766">
    <property type="component" value="Unassembled WGS sequence"/>
</dbReference>
<dbReference type="InterPro" id="IPR014457">
    <property type="entry name" value="UCP010260"/>
</dbReference>
<reference evidence="2 3" key="1">
    <citation type="submission" date="2017-12" db="EMBL/GenBank/DDBJ databases">
        <title>Sequencing the genomes of 1000 Actinobacteria strains.</title>
        <authorList>
            <person name="Klenk H.-P."/>
        </authorList>
    </citation>
    <scope>NUCLEOTIDE SEQUENCE [LARGE SCALE GENOMIC DNA]</scope>
    <source>
        <strain evidence="2 3">DSM 44489</strain>
    </source>
</reference>
<name>A0A2N3V748_9NOCA</name>
<proteinExistence type="predicted"/>
<dbReference type="RefSeq" id="WP_101464105.1">
    <property type="nucleotide sequence ID" value="NZ_PJMW01000002.1"/>
</dbReference>